<dbReference type="InterPro" id="IPR001128">
    <property type="entry name" value="Cyt_P450"/>
</dbReference>
<protein>
    <submittedName>
        <fullName evidence="8">Uncharacterized protein</fullName>
    </submittedName>
</protein>
<organism evidence="8 9">
    <name type="scientific">Vitis vinifera</name>
    <name type="common">Grape</name>
    <dbReference type="NCBI Taxonomy" id="29760"/>
    <lineage>
        <taxon>Eukaryota</taxon>
        <taxon>Viridiplantae</taxon>
        <taxon>Streptophyta</taxon>
        <taxon>Embryophyta</taxon>
        <taxon>Tracheophyta</taxon>
        <taxon>Spermatophyta</taxon>
        <taxon>Magnoliopsida</taxon>
        <taxon>eudicotyledons</taxon>
        <taxon>Gunneridae</taxon>
        <taxon>Pentapetalae</taxon>
        <taxon>rosids</taxon>
        <taxon>Vitales</taxon>
        <taxon>Vitaceae</taxon>
        <taxon>Viteae</taxon>
        <taxon>Vitis</taxon>
    </lineage>
</organism>
<evidence type="ECO:0000256" key="1">
    <source>
        <dbReference type="ARBA" id="ARBA00001971"/>
    </source>
</evidence>
<dbReference type="InterPro" id="IPR002401">
    <property type="entry name" value="Cyt_P450_E_grp-I"/>
</dbReference>
<keyword evidence="5" id="KW-1133">Transmembrane helix</keyword>
<proteinExistence type="predicted"/>
<dbReference type="InterPro" id="IPR051103">
    <property type="entry name" value="Plant_metabolite_P450s"/>
</dbReference>
<evidence type="ECO:0000313" key="8">
    <source>
        <dbReference type="EMBL" id="CCB50537.1"/>
    </source>
</evidence>
<dbReference type="SUPFAM" id="SSF48264">
    <property type="entry name" value="Cytochrome P450"/>
    <property type="match status" value="1"/>
</dbReference>
<dbReference type="GO" id="GO:0004497">
    <property type="term" value="F:monooxygenase activity"/>
    <property type="evidence" value="ECO:0007669"/>
    <property type="project" value="InterPro"/>
</dbReference>
<dbReference type="AlphaFoldDB" id="F6HE91"/>
<accession>F6HE91</accession>
<dbReference type="Proteomes" id="UP000009183">
    <property type="component" value="Chromosome 16"/>
</dbReference>
<dbReference type="Gene3D" id="1.10.630.10">
    <property type="entry name" value="Cytochrome P450"/>
    <property type="match status" value="1"/>
</dbReference>
<keyword evidence="3" id="KW-0812">Transmembrane</keyword>
<dbReference type="PaxDb" id="29760-VIT_16s0039g00800.t01"/>
<dbReference type="eggNOG" id="KOG0156">
    <property type="taxonomic scope" value="Eukaryota"/>
</dbReference>
<sequence length="68" mass="7794">MVAEIAWNPEVWEDPLEFKPERFLTGDGVEAFDVTRSKEIKMMPFDAGRRVCPGNGLGIFRLEYFVAN</sequence>
<dbReference type="EMBL" id="FN595750">
    <property type="protein sequence ID" value="CCB50537.1"/>
    <property type="molecule type" value="Genomic_DNA"/>
</dbReference>
<reference evidence="9" key="1">
    <citation type="journal article" date="2007" name="Nature">
        <title>The grapevine genome sequence suggests ancestral hexaploidization in major angiosperm phyla.</title>
        <authorList>
            <consortium name="The French-Italian Public Consortium for Grapevine Genome Characterization."/>
            <person name="Jaillon O."/>
            <person name="Aury J.-M."/>
            <person name="Noel B."/>
            <person name="Policriti A."/>
            <person name="Clepet C."/>
            <person name="Casagrande A."/>
            <person name="Choisne N."/>
            <person name="Aubourg S."/>
            <person name="Vitulo N."/>
            <person name="Jubin C."/>
            <person name="Vezzi A."/>
            <person name="Legeai F."/>
            <person name="Hugueney P."/>
            <person name="Dasilva C."/>
            <person name="Horner D."/>
            <person name="Mica E."/>
            <person name="Jublot D."/>
            <person name="Poulain J."/>
            <person name="Bruyere C."/>
            <person name="Billault A."/>
            <person name="Segurens B."/>
            <person name="Gouyvenoux M."/>
            <person name="Ugarte E."/>
            <person name="Cattonaro F."/>
            <person name="Anthouard V."/>
            <person name="Vico V."/>
            <person name="Del Fabbro C."/>
            <person name="Alaux M."/>
            <person name="Di Gaspero G."/>
            <person name="Dumas V."/>
            <person name="Felice N."/>
            <person name="Paillard S."/>
            <person name="Juman I."/>
            <person name="Moroldo M."/>
            <person name="Scalabrin S."/>
            <person name="Canaguier A."/>
            <person name="Le Clainche I."/>
            <person name="Malacrida G."/>
            <person name="Durand E."/>
            <person name="Pesole G."/>
            <person name="Laucou V."/>
            <person name="Chatelet P."/>
            <person name="Merdinoglu D."/>
            <person name="Delledonne M."/>
            <person name="Pezzotti M."/>
            <person name="Lecharny A."/>
            <person name="Scarpelli C."/>
            <person name="Artiguenave F."/>
            <person name="Pe M.E."/>
            <person name="Valle G."/>
            <person name="Morgante M."/>
            <person name="Caboche M."/>
            <person name="Adam-Blondon A.-F."/>
            <person name="Weissenbach J."/>
            <person name="Quetier F."/>
            <person name="Wincker P."/>
        </authorList>
    </citation>
    <scope>NUCLEOTIDE SEQUENCE [LARGE SCALE GENOMIC DNA]</scope>
    <source>
        <strain evidence="9">cv. Pinot noir / PN40024</strain>
    </source>
</reference>
<name>F6HE91_VITVI</name>
<dbReference type="PRINTS" id="PR00463">
    <property type="entry name" value="EP450I"/>
</dbReference>
<evidence type="ECO:0000256" key="7">
    <source>
        <dbReference type="PIRSR" id="PIRSR602401-1"/>
    </source>
</evidence>
<evidence type="ECO:0000256" key="6">
    <source>
        <dbReference type="ARBA" id="ARBA00023136"/>
    </source>
</evidence>
<dbReference type="InParanoid" id="F6HE91"/>
<dbReference type="PANTHER" id="PTHR24298">
    <property type="entry name" value="FLAVONOID 3'-MONOOXYGENASE-RELATED"/>
    <property type="match status" value="1"/>
</dbReference>
<keyword evidence="9" id="KW-1185">Reference proteome</keyword>
<dbReference type="GO" id="GO:0016705">
    <property type="term" value="F:oxidoreductase activity, acting on paired donors, with incorporation or reduction of molecular oxygen"/>
    <property type="evidence" value="ECO:0007669"/>
    <property type="project" value="InterPro"/>
</dbReference>
<keyword evidence="6" id="KW-0472">Membrane</keyword>
<dbReference type="HOGENOM" id="CLU_2799184_0_0_1"/>
<keyword evidence="7" id="KW-0349">Heme</keyword>
<evidence type="ECO:0000256" key="5">
    <source>
        <dbReference type="ARBA" id="ARBA00022989"/>
    </source>
</evidence>
<keyword evidence="7" id="KW-0408">Iron</keyword>
<dbReference type="Gramene" id="Vitis16g00047.t01">
    <property type="protein sequence ID" value="Vitis16g00047.t01.CDS"/>
    <property type="gene ID" value="Vitis16g00047"/>
</dbReference>
<dbReference type="GO" id="GO:0020037">
    <property type="term" value="F:heme binding"/>
    <property type="evidence" value="ECO:0007669"/>
    <property type="project" value="InterPro"/>
</dbReference>
<dbReference type="OrthoDB" id="1055148at2759"/>
<evidence type="ECO:0000256" key="2">
    <source>
        <dbReference type="ARBA" id="ARBA00004167"/>
    </source>
</evidence>
<evidence type="ECO:0000256" key="4">
    <source>
        <dbReference type="ARBA" id="ARBA00022723"/>
    </source>
</evidence>
<dbReference type="GO" id="GO:0005506">
    <property type="term" value="F:iron ion binding"/>
    <property type="evidence" value="ECO:0007669"/>
    <property type="project" value="InterPro"/>
</dbReference>
<gene>
    <name evidence="8" type="ordered locus">VIT_16s0039g00800</name>
</gene>
<dbReference type="Pfam" id="PF00067">
    <property type="entry name" value="p450"/>
    <property type="match status" value="1"/>
</dbReference>
<feature type="binding site" description="axial binding residue" evidence="7">
    <location>
        <position position="52"/>
    </location>
    <ligand>
        <name>heme</name>
        <dbReference type="ChEBI" id="CHEBI:30413"/>
    </ligand>
    <ligandPart>
        <name>Fe</name>
        <dbReference type="ChEBI" id="CHEBI:18248"/>
    </ligandPart>
</feature>
<evidence type="ECO:0000256" key="3">
    <source>
        <dbReference type="ARBA" id="ARBA00022692"/>
    </source>
</evidence>
<dbReference type="GO" id="GO:0016020">
    <property type="term" value="C:membrane"/>
    <property type="evidence" value="ECO:0007669"/>
    <property type="project" value="UniProtKB-SubCell"/>
</dbReference>
<comment type="cofactor">
    <cofactor evidence="1 7">
        <name>heme</name>
        <dbReference type="ChEBI" id="CHEBI:30413"/>
    </cofactor>
</comment>
<evidence type="ECO:0000313" key="9">
    <source>
        <dbReference type="Proteomes" id="UP000009183"/>
    </source>
</evidence>
<keyword evidence="4 7" id="KW-0479">Metal-binding</keyword>
<comment type="subcellular location">
    <subcellularLocation>
        <location evidence="2">Membrane</location>
        <topology evidence="2">Single-pass membrane protein</topology>
    </subcellularLocation>
</comment>
<dbReference type="InterPro" id="IPR036396">
    <property type="entry name" value="Cyt_P450_sf"/>
</dbReference>
<dbReference type="PANTHER" id="PTHR24298:SF800">
    <property type="entry name" value="CYTOCHROME P450 89A2-RELATED"/>
    <property type="match status" value="1"/>
</dbReference>